<keyword evidence="8" id="KW-1185">Reference proteome</keyword>
<evidence type="ECO:0000256" key="1">
    <source>
        <dbReference type="ARBA" id="ARBA00004196"/>
    </source>
</evidence>
<dbReference type="EMBL" id="JAWLKA010000010">
    <property type="protein sequence ID" value="MDV6282447.1"/>
    <property type="molecule type" value="Genomic_DNA"/>
</dbReference>
<sequence length="327" mass="33501">MRVAGIMAAVLLVETVVAGCASSETDSPATSASSDAFPVTTTGALGSATIDERPDRVVALSWTDADILLSLGVTPVAIGKAPNESGVQPWTADSLGDAHPAILQGVNTNVSVEEVAAQAPDLIVATKSFGLDTQYSQLSELAPVVHYSDTPSAETWQDATQTIAAALGISSQGDDVVAQTESAIDDAAAAHPALDGKTYTFFVGPQPDSTYVVNSTDDAGAKFLDQLGLTLTPFATAQPVSNIPGRAQISTELLADTDADLILATSSNGALESVEQQPAFQSLGAVERGAYVPLAPTLAQSIAFPSPPSLDWALGQVVPLLDSAVQR</sequence>
<dbReference type="SUPFAM" id="SSF53807">
    <property type="entry name" value="Helical backbone' metal receptor"/>
    <property type="match status" value="1"/>
</dbReference>
<comment type="caution">
    <text evidence="7">The sequence shown here is derived from an EMBL/GenBank/DDBJ whole genome shotgun (WGS) entry which is preliminary data.</text>
</comment>
<feature type="signal peptide" evidence="5">
    <location>
        <begin position="1"/>
        <end position="18"/>
    </location>
</feature>
<feature type="chain" id="PRO_5046905015" evidence="5">
    <location>
        <begin position="19"/>
        <end position="327"/>
    </location>
</feature>
<comment type="similarity">
    <text evidence="2">Belongs to the bacterial solute-binding protein 8 family.</text>
</comment>
<dbReference type="Pfam" id="PF01497">
    <property type="entry name" value="Peripla_BP_2"/>
    <property type="match status" value="1"/>
</dbReference>
<evidence type="ECO:0000313" key="8">
    <source>
        <dbReference type="Proteomes" id="UP001185737"/>
    </source>
</evidence>
<organism evidence="7 8">
    <name type="scientific">Rhodococcus jostii</name>
    <dbReference type="NCBI Taxonomy" id="132919"/>
    <lineage>
        <taxon>Bacteria</taxon>
        <taxon>Bacillati</taxon>
        <taxon>Actinomycetota</taxon>
        <taxon>Actinomycetes</taxon>
        <taxon>Mycobacteriales</taxon>
        <taxon>Nocardiaceae</taxon>
        <taxon>Rhodococcus</taxon>
    </lineage>
</organism>
<dbReference type="Gene3D" id="3.40.50.1980">
    <property type="entry name" value="Nitrogenase molybdenum iron protein domain"/>
    <property type="match status" value="2"/>
</dbReference>
<dbReference type="PANTHER" id="PTHR30532">
    <property type="entry name" value="IRON III DICITRATE-BINDING PERIPLASMIC PROTEIN"/>
    <property type="match status" value="1"/>
</dbReference>
<name>A0ABU4CFX8_RHOJO</name>
<dbReference type="PROSITE" id="PS50983">
    <property type="entry name" value="FE_B12_PBP"/>
    <property type="match status" value="1"/>
</dbReference>
<evidence type="ECO:0000256" key="5">
    <source>
        <dbReference type="SAM" id="SignalP"/>
    </source>
</evidence>
<proteinExistence type="inferred from homology"/>
<accession>A0ABU4CFX8</accession>
<evidence type="ECO:0000256" key="4">
    <source>
        <dbReference type="ARBA" id="ARBA00022729"/>
    </source>
</evidence>
<reference evidence="7 8" key="1">
    <citation type="submission" date="2023-10" db="EMBL/GenBank/DDBJ databases">
        <title>Development of a sustainable strategy for remediation of hydrocarbon-contaminated territories based on the waste exchange concept.</title>
        <authorList>
            <person name="Krivoruchko A."/>
        </authorList>
    </citation>
    <scope>NUCLEOTIDE SEQUENCE [LARGE SCALE GENOMIC DNA]</scope>
    <source>
        <strain evidence="7 8">IEGM 60</strain>
    </source>
</reference>
<dbReference type="Proteomes" id="UP001185737">
    <property type="component" value="Unassembled WGS sequence"/>
</dbReference>
<keyword evidence="4 5" id="KW-0732">Signal</keyword>
<evidence type="ECO:0000256" key="2">
    <source>
        <dbReference type="ARBA" id="ARBA00008814"/>
    </source>
</evidence>
<protein>
    <submittedName>
        <fullName evidence="7">ABC transporter substrate-binding protein</fullName>
    </submittedName>
</protein>
<feature type="domain" description="Fe/B12 periplasmic-binding" evidence="6">
    <location>
        <begin position="56"/>
        <end position="325"/>
    </location>
</feature>
<dbReference type="RefSeq" id="WP_317569022.1">
    <property type="nucleotide sequence ID" value="NZ_JAWLKA010000010.1"/>
</dbReference>
<keyword evidence="3" id="KW-0813">Transport</keyword>
<evidence type="ECO:0000259" key="6">
    <source>
        <dbReference type="PROSITE" id="PS50983"/>
    </source>
</evidence>
<dbReference type="InterPro" id="IPR051313">
    <property type="entry name" value="Bact_iron-sidero_bind"/>
</dbReference>
<evidence type="ECO:0000256" key="3">
    <source>
        <dbReference type="ARBA" id="ARBA00022448"/>
    </source>
</evidence>
<gene>
    <name evidence="7" type="ORF">R3Q59_18290</name>
</gene>
<dbReference type="InterPro" id="IPR002491">
    <property type="entry name" value="ABC_transptr_periplasmic_BD"/>
</dbReference>
<dbReference type="PANTHER" id="PTHR30532:SF24">
    <property type="entry name" value="FERRIC ENTEROBACTIN-BINDING PERIPLASMIC PROTEIN FEPB"/>
    <property type="match status" value="1"/>
</dbReference>
<evidence type="ECO:0000313" key="7">
    <source>
        <dbReference type="EMBL" id="MDV6282447.1"/>
    </source>
</evidence>
<comment type="subcellular location">
    <subcellularLocation>
        <location evidence="1">Cell envelope</location>
    </subcellularLocation>
</comment>